<name>G2XZU3_BOTF4</name>
<evidence type="ECO:0000313" key="2">
    <source>
        <dbReference type="Proteomes" id="UP000008177"/>
    </source>
</evidence>
<evidence type="ECO:0000313" key="1">
    <source>
        <dbReference type="EMBL" id="CCD45980.1"/>
    </source>
</evidence>
<protein>
    <submittedName>
        <fullName evidence="1">Uncharacterized protein</fullName>
    </submittedName>
</protein>
<dbReference type="AlphaFoldDB" id="G2XZU3"/>
<reference evidence="2" key="1">
    <citation type="journal article" date="2011" name="PLoS Genet.">
        <title>Genomic analysis of the necrotrophic fungal pathogens Sclerotinia sclerotiorum and Botrytis cinerea.</title>
        <authorList>
            <person name="Amselem J."/>
            <person name="Cuomo C.A."/>
            <person name="van Kan J.A."/>
            <person name="Viaud M."/>
            <person name="Benito E.P."/>
            <person name="Couloux A."/>
            <person name="Coutinho P.M."/>
            <person name="de Vries R.P."/>
            <person name="Dyer P.S."/>
            <person name="Fillinger S."/>
            <person name="Fournier E."/>
            <person name="Gout L."/>
            <person name="Hahn M."/>
            <person name="Kohn L."/>
            <person name="Lapalu N."/>
            <person name="Plummer K.M."/>
            <person name="Pradier J.M."/>
            <person name="Quevillon E."/>
            <person name="Sharon A."/>
            <person name="Simon A."/>
            <person name="ten Have A."/>
            <person name="Tudzynski B."/>
            <person name="Tudzynski P."/>
            <person name="Wincker P."/>
            <person name="Andrew M."/>
            <person name="Anthouard V."/>
            <person name="Beever R.E."/>
            <person name="Beffa R."/>
            <person name="Benoit I."/>
            <person name="Bouzid O."/>
            <person name="Brault B."/>
            <person name="Chen Z."/>
            <person name="Choquer M."/>
            <person name="Collemare J."/>
            <person name="Cotton P."/>
            <person name="Danchin E.G."/>
            <person name="Da Silva C."/>
            <person name="Gautier A."/>
            <person name="Giraud C."/>
            <person name="Giraud T."/>
            <person name="Gonzalez C."/>
            <person name="Grossetete S."/>
            <person name="Guldener U."/>
            <person name="Henrissat B."/>
            <person name="Howlett B.J."/>
            <person name="Kodira C."/>
            <person name="Kretschmer M."/>
            <person name="Lappartient A."/>
            <person name="Leroch M."/>
            <person name="Levis C."/>
            <person name="Mauceli E."/>
            <person name="Neuveglise C."/>
            <person name="Oeser B."/>
            <person name="Pearson M."/>
            <person name="Poulain J."/>
            <person name="Poussereau N."/>
            <person name="Quesneville H."/>
            <person name="Rascle C."/>
            <person name="Schumacher J."/>
            <person name="Segurens B."/>
            <person name="Sexton A."/>
            <person name="Silva E."/>
            <person name="Sirven C."/>
            <person name="Soanes D.M."/>
            <person name="Talbot N.J."/>
            <person name="Templeton M."/>
            <person name="Yandava C."/>
            <person name="Yarden O."/>
            <person name="Zeng Q."/>
            <person name="Rollins J.A."/>
            <person name="Lebrun M.H."/>
            <person name="Dickman M."/>
        </authorList>
    </citation>
    <scope>NUCLEOTIDE SEQUENCE [LARGE SCALE GENOMIC DNA]</scope>
    <source>
        <strain evidence="2">T4</strain>
    </source>
</reference>
<proteinExistence type="predicted"/>
<organism evidence="1 2">
    <name type="scientific">Botryotinia fuckeliana (strain T4)</name>
    <name type="common">Noble rot fungus</name>
    <name type="synonym">Botrytis cinerea</name>
    <dbReference type="NCBI Taxonomy" id="999810"/>
    <lineage>
        <taxon>Eukaryota</taxon>
        <taxon>Fungi</taxon>
        <taxon>Dikarya</taxon>
        <taxon>Ascomycota</taxon>
        <taxon>Pezizomycotina</taxon>
        <taxon>Leotiomycetes</taxon>
        <taxon>Helotiales</taxon>
        <taxon>Sclerotiniaceae</taxon>
        <taxon>Botrytis</taxon>
    </lineage>
</organism>
<dbReference type="Proteomes" id="UP000008177">
    <property type="component" value="Unplaced contigs"/>
</dbReference>
<accession>G2XZU3</accession>
<gene>
    <name evidence="1" type="ORF">BofuT4_P049980.1</name>
</gene>
<sequence length="49" mass="5672">MSSPKIVRNLESRGDSSGAFYAEVRYRRTLMSSSRFKFIIHHSSLITDH</sequence>
<dbReference type="EMBL" id="FQ790278">
    <property type="protein sequence ID" value="CCD45980.1"/>
    <property type="molecule type" value="Genomic_DNA"/>
</dbReference>
<dbReference type="InParanoid" id="G2XZU3"/>
<dbReference type="HOGENOM" id="CLU_3142844_0_0_1"/>